<comment type="caution">
    <text evidence="4">The sequence shown here is derived from an EMBL/GenBank/DDBJ whole genome shotgun (WGS) entry which is preliminary data.</text>
</comment>
<dbReference type="Pfam" id="PF02536">
    <property type="entry name" value="mTERF"/>
    <property type="match status" value="2"/>
</dbReference>
<keyword evidence="2" id="KW-0805">Transcription regulation</keyword>
<proteinExistence type="inferred from homology"/>
<name>A0AAD3TCA1_NEPGR</name>
<dbReference type="GO" id="GO:0006353">
    <property type="term" value="P:DNA-templated transcription termination"/>
    <property type="evidence" value="ECO:0007669"/>
    <property type="project" value="UniProtKB-KW"/>
</dbReference>
<dbReference type="PANTHER" id="PTHR13068:SF231">
    <property type="entry name" value="TRANSCRIPTION TERMINATION FACTOR MTERF2, CHLOROPLASTIC-LIKE"/>
    <property type="match status" value="1"/>
</dbReference>
<keyword evidence="2" id="KW-0804">Transcription</keyword>
<evidence type="ECO:0000313" key="5">
    <source>
        <dbReference type="Proteomes" id="UP001279734"/>
    </source>
</evidence>
<dbReference type="Gene3D" id="1.25.70.10">
    <property type="entry name" value="Transcription termination factor 3, mitochondrial"/>
    <property type="match status" value="1"/>
</dbReference>
<evidence type="ECO:0000256" key="2">
    <source>
        <dbReference type="ARBA" id="ARBA00022472"/>
    </source>
</evidence>
<keyword evidence="3" id="KW-0809">Transit peptide</keyword>
<dbReference type="EMBL" id="BSYO01000031">
    <property type="protein sequence ID" value="GMH26722.1"/>
    <property type="molecule type" value="Genomic_DNA"/>
</dbReference>
<protein>
    <submittedName>
        <fullName evidence="4">Uncharacterized protein</fullName>
    </submittedName>
</protein>
<evidence type="ECO:0000256" key="1">
    <source>
        <dbReference type="ARBA" id="ARBA00007692"/>
    </source>
</evidence>
<gene>
    <name evidence="4" type="ORF">Nepgr_028565</name>
</gene>
<dbReference type="InterPro" id="IPR003690">
    <property type="entry name" value="MTERF"/>
</dbReference>
<dbReference type="AlphaFoldDB" id="A0AAD3TCA1"/>
<dbReference type="PANTHER" id="PTHR13068">
    <property type="entry name" value="CGI-12 PROTEIN-RELATED"/>
    <property type="match status" value="1"/>
</dbReference>
<evidence type="ECO:0000256" key="3">
    <source>
        <dbReference type="ARBA" id="ARBA00022946"/>
    </source>
</evidence>
<dbReference type="FunFam" id="1.25.70.10:FF:000001">
    <property type="entry name" value="Mitochondrial transcription termination factor-like"/>
    <property type="match status" value="1"/>
</dbReference>
<sequence length="374" mass="43153">MLQLCYNGVRGILPLHFRSIPLLYSTSTSATIEAAHFTVDYLVKSLGFTTEEAISTSTKVSRLKSHEKSNSVIKFFQQGGLDRTQIKRIICLFPKLLTTDVDKTLKPKIRVFQALGLSGSELVDVIASNPSIITRGLYTHTLPSIDFLKSILGTDENVISAIRRSNWLLSSNITKKMQPNVALLRKYGISNDRIQKFIVQNPRYLLHNPKWLEESLVRVEEILKIPRESAMFMYGVDVMASLRQKTLESKFEIFKRYGWSDEDVLTMARRLPHCLKLSEAKIKNGLNFFMNELGYESAYVASRPKLLMHSMEKRILPRNAVLRVLKEKKMIKNRVLYTVVSLNESRFFREFVLPCKDKLPRLYEAYINNKMDYI</sequence>
<dbReference type="InterPro" id="IPR038538">
    <property type="entry name" value="MTERF_sf"/>
</dbReference>
<dbReference type="GO" id="GO:0003676">
    <property type="term" value="F:nucleic acid binding"/>
    <property type="evidence" value="ECO:0007669"/>
    <property type="project" value="InterPro"/>
</dbReference>
<keyword evidence="5" id="KW-1185">Reference proteome</keyword>
<evidence type="ECO:0000313" key="4">
    <source>
        <dbReference type="EMBL" id="GMH26722.1"/>
    </source>
</evidence>
<comment type="similarity">
    <text evidence="1">Belongs to the mTERF family.</text>
</comment>
<organism evidence="4 5">
    <name type="scientific">Nepenthes gracilis</name>
    <name type="common">Slender pitcher plant</name>
    <dbReference type="NCBI Taxonomy" id="150966"/>
    <lineage>
        <taxon>Eukaryota</taxon>
        <taxon>Viridiplantae</taxon>
        <taxon>Streptophyta</taxon>
        <taxon>Embryophyta</taxon>
        <taxon>Tracheophyta</taxon>
        <taxon>Spermatophyta</taxon>
        <taxon>Magnoliopsida</taxon>
        <taxon>eudicotyledons</taxon>
        <taxon>Gunneridae</taxon>
        <taxon>Pentapetalae</taxon>
        <taxon>Caryophyllales</taxon>
        <taxon>Nepenthaceae</taxon>
        <taxon>Nepenthes</taxon>
    </lineage>
</organism>
<dbReference type="SMART" id="SM00733">
    <property type="entry name" value="Mterf"/>
    <property type="match status" value="7"/>
</dbReference>
<keyword evidence="2" id="KW-0806">Transcription termination</keyword>
<dbReference type="Proteomes" id="UP001279734">
    <property type="component" value="Unassembled WGS sequence"/>
</dbReference>
<accession>A0AAD3TCA1</accession>
<reference evidence="4" key="1">
    <citation type="submission" date="2023-05" db="EMBL/GenBank/DDBJ databases">
        <title>Nepenthes gracilis genome sequencing.</title>
        <authorList>
            <person name="Fukushima K."/>
        </authorList>
    </citation>
    <scope>NUCLEOTIDE SEQUENCE</scope>
    <source>
        <strain evidence="4">SING2019-196</strain>
    </source>
</reference>